<feature type="compositionally biased region" description="Basic and acidic residues" evidence="1">
    <location>
        <begin position="263"/>
        <end position="284"/>
    </location>
</feature>
<feature type="region of interest" description="Disordered" evidence="1">
    <location>
        <begin position="175"/>
        <end position="284"/>
    </location>
</feature>
<keyword evidence="3" id="KW-1185">Reference proteome</keyword>
<evidence type="ECO:0000256" key="1">
    <source>
        <dbReference type="SAM" id="MobiDB-lite"/>
    </source>
</evidence>
<feature type="region of interest" description="Disordered" evidence="1">
    <location>
        <begin position="133"/>
        <end position="163"/>
    </location>
</feature>
<dbReference type="Proteomes" id="UP000225706">
    <property type="component" value="Unassembled WGS sequence"/>
</dbReference>
<feature type="compositionally biased region" description="Polar residues" evidence="1">
    <location>
        <begin position="175"/>
        <end position="188"/>
    </location>
</feature>
<comment type="caution">
    <text evidence="2">The sequence shown here is derived from an EMBL/GenBank/DDBJ whole genome shotgun (WGS) entry which is preliminary data.</text>
</comment>
<organism evidence="2 3">
    <name type="scientific">Stylophora pistillata</name>
    <name type="common">Smooth cauliflower coral</name>
    <dbReference type="NCBI Taxonomy" id="50429"/>
    <lineage>
        <taxon>Eukaryota</taxon>
        <taxon>Metazoa</taxon>
        <taxon>Cnidaria</taxon>
        <taxon>Anthozoa</taxon>
        <taxon>Hexacorallia</taxon>
        <taxon>Scleractinia</taxon>
        <taxon>Astrocoeniina</taxon>
        <taxon>Pocilloporidae</taxon>
        <taxon>Stylophora</taxon>
    </lineage>
</organism>
<feature type="compositionally biased region" description="Acidic residues" evidence="1">
    <location>
        <begin position="244"/>
        <end position="262"/>
    </location>
</feature>
<sequence length="453" mass="51138">MRYVETVVRRWAAENGFYVQVRGTSTHRNRKGHHRHRLKELGKQRSLGGSLKKKKIPDNDKHKLLIGQNSRANQTAREAREESFSLLSRSYKLESKQKKAAKLKNHNFVSKSSPQISQLSPFIWQKFGNSRTPKASLVKVPSSAPRDSFEIVSEENGSTQSKMKDEVLLETLMQTDTDSDSNQPITGDSEQDGNADGSVPGNVRGGVNHVAKKERPDDSDEEELLHKDDLETKERSNYDHDKNIDDEDDEDGPNDDNEDEDNAKEKKPEKIENKEPQLQKMKHDENQNISPYEISDQMSQDLTRIHGGIEDQTATLIEQERHLQAMNELRAYSAQIKQKMLQRLRFSYGNIVNQNGVVVPQYYISQPLTVPGVAVKVPSLVRPSGLVLRAAFLKPMQRADSLPQSNSQGYSINVNGLHGVFSKTPGYVVRFHSPDSEVTVVKKQHVTDPVGVK</sequence>
<proteinExistence type="predicted"/>
<protein>
    <submittedName>
        <fullName evidence="2">Uncharacterized protein</fullName>
    </submittedName>
</protein>
<dbReference type="AlphaFoldDB" id="A0A2B4R8R5"/>
<name>A0A2B4R8R5_STYPI</name>
<evidence type="ECO:0000313" key="2">
    <source>
        <dbReference type="EMBL" id="PFX13213.1"/>
    </source>
</evidence>
<accession>A0A2B4R8R5</accession>
<evidence type="ECO:0000313" key="3">
    <source>
        <dbReference type="Proteomes" id="UP000225706"/>
    </source>
</evidence>
<dbReference type="OrthoDB" id="5985932at2759"/>
<reference evidence="3" key="1">
    <citation type="journal article" date="2017" name="bioRxiv">
        <title>Comparative analysis of the genomes of Stylophora pistillata and Acropora digitifera provides evidence for extensive differences between species of corals.</title>
        <authorList>
            <person name="Voolstra C.R."/>
            <person name="Li Y."/>
            <person name="Liew Y.J."/>
            <person name="Baumgarten S."/>
            <person name="Zoccola D."/>
            <person name="Flot J.-F."/>
            <person name="Tambutte S."/>
            <person name="Allemand D."/>
            <person name="Aranda M."/>
        </authorList>
    </citation>
    <scope>NUCLEOTIDE SEQUENCE [LARGE SCALE GENOMIC DNA]</scope>
</reference>
<feature type="compositionally biased region" description="Basic and acidic residues" evidence="1">
    <location>
        <begin position="224"/>
        <end position="243"/>
    </location>
</feature>
<gene>
    <name evidence="2" type="ORF">AWC38_SpisGene22724</name>
</gene>
<dbReference type="EMBL" id="LSMT01001036">
    <property type="protein sequence ID" value="PFX13213.1"/>
    <property type="molecule type" value="Genomic_DNA"/>
</dbReference>